<dbReference type="EMBL" id="CAJVPY010007163">
    <property type="protein sequence ID" value="CAG8676118.1"/>
    <property type="molecule type" value="Genomic_DNA"/>
</dbReference>
<proteinExistence type="predicted"/>
<protein>
    <submittedName>
        <fullName evidence="2">13896_t:CDS:1</fullName>
    </submittedName>
</protein>
<dbReference type="PANTHER" id="PTHR33604">
    <property type="entry name" value="OSJNBA0004B13.7 PROTEIN"/>
    <property type="match status" value="1"/>
</dbReference>
<organism evidence="2 3">
    <name type="scientific">Dentiscutata erythropus</name>
    <dbReference type="NCBI Taxonomy" id="1348616"/>
    <lineage>
        <taxon>Eukaryota</taxon>
        <taxon>Fungi</taxon>
        <taxon>Fungi incertae sedis</taxon>
        <taxon>Mucoromycota</taxon>
        <taxon>Glomeromycotina</taxon>
        <taxon>Glomeromycetes</taxon>
        <taxon>Diversisporales</taxon>
        <taxon>Gigasporaceae</taxon>
        <taxon>Dentiscutata</taxon>
    </lineage>
</organism>
<evidence type="ECO:0000313" key="2">
    <source>
        <dbReference type="EMBL" id="CAG8676118.1"/>
    </source>
</evidence>
<gene>
    <name evidence="2" type="ORF">DERYTH_LOCUS11521</name>
</gene>
<accession>A0A9N9HFB7</accession>
<keyword evidence="3" id="KW-1185">Reference proteome</keyword>
<dbReference type="OrthoDB" id="2020070at2759"/>
<dbReference type="PANTHER" id="PTHR33604:SF3">
    <property type="entry name" value="OSJNBA0004B13.7 PROTEIN"/>
    <property type="match status" value="1"/>
</dbReference>
<feature type="compositionally biased region" description="Basic residues" evidence="1">
    <location>
        <begin position="602"/>
        <end position="626"/>
    </location>
</feature>
<dbReference type="InterPro" id="IPR029044">
    <property type="entry name" value="Nucleotide-diphossugar_trans"/>
</dbReference>
<dbReference type="AlphaFoldDB" id="A0A9N9HFB7"/>
<feature type="compositionally biased region" description="Acidic residues" evidence="1">
    <location>
        <begin position="633"/>
        <end position="650"/>
    </location>
</feature>
<evidence type="ECO:0000313" key="3">
    <source>
        <dbReference type="Proteomes" id="UP000789405"/>
    </source>
</evidence>
<dbReference type="SUPFAM" id="SSF53448">
    <property type="entry name" value="Nucleotide-diphospho-sugar transferases"/>
    <property type="match status" value="1"/>
</dbReference>
<sequence length="699" mass="80160">MPSVLEKSSSIPFRYHFLNPTWKTLRNFVFLSLTLAIIIFLNNPQTELIIKKSPLHQESHTNNVIIVVDGKNQATSLQPMYCKLSKKSGNNIFVNVVVTGKERGMCGEEFKELNSKSSKCRVSVHDLDIKNSSLSDDAILSSVFKETIHVINKIKPVVLIYAKDLKDKVMRGVDAATLATSQLNEKFTKIAIPIEYIKNVKFIADLPVEALKHWNTPKFHIQVVTQNRPASLKRLVDSLNSSIYLGDNVHLTINIDEDADPKTLEYTRNLEWRFGEKKVRHRLVQGGLVAAIVESFYPADNDDYGFILEDDIELSPFYYIWAKYNILKYRYGPDRILSNRMFGVSLYNSKHIELTLPKHKQFNAALVLDPTQYDRRSPYLCQIPCSWGSVVFPEIWREFHQYITARLKDINGPNLQEVIVPDSRSNRWHNSWKRFFIELIYLRGYVMLYPNYNNFVSFSTNHHEEGVHVHLKGGKPRKGFLLPLMKKDTISGGLPKGGLPDYRNLPIMDLFGRVVTLKKIVDRGHELHNQISLCPPSNSAPLTYDPKDLLCIDEKKKIRENSTSNDQNSNLNININLHVGEKDNEKVGENNDENTSHVEKSKSKKSKKSKKHTKKSKHSKKAKNKLKIIPNNDEIDVNDENDKDEEIDEVDDGAIGSFHRRIKNIRHLKQIKQIEQIKPNLESANSNSKSANLNMARKG</sequence>
<name>A0A9N9HFB7_9GLOM</name>
<feature type="compositionally biased region" description="Basic and acidic residues" evidence="1">
    <location>
        <begin position="581"/>
        <end position="601"/>
    </location>
</feature>
<dbReference type="Proteomes" id="UP000789405">
    <property type="component" value="Unassembled WGS sequence"/>
</dbReference>
<evidence type="ECO:0000256" key="1">
    <source>
        <dbReference type="SAM" id="MobiDB-lite"/>
    </source>
</evidence>
<comment type="caution">
    <text evidence="2">The sequence shown here is derived from an EMBL/GenBank/DDBJ whole genome shotgun (WGS) entry which is preliminary data.</text>
</comment>
<reference evidence="2" key="1">
    <citation type="submission" date="2021-06" db="EMBL/GenBank/DDBJ databases">
        <authorList>
            <person name="Kallberg Y."/>
            <person name="Tangrot J."/>
            <person name="Rosling A."/>
        </authorList>
    </citation>
    <scope>NUCLEOTIDE SEQUENCE</scope>
    <source>
        <strain evidence="2">MA453B</strain>
    </source>
</reference>
<dbReference type="Gene3D" id="3.90.550.10">
    <property type="entry name" value="Spore Coat Polysaccharide Biosynthesis Protein SpsA, Chain A"/>
    <property type="match status" value="1"/>
</dbReference>
<feature type="region of interest" description="Disordered" evidence="1">
    <location>
        <begin position="581"/>
        <end position="650"/>
    </location>
</feature>